<name>A0A8T0RHD3_PANVG</name>
<comment type="caution">
    <text evidence="2">The sequence shown here is derived from an EMBL/GenBank/DDBJ whole genome shotgun (WGS) entry which is preliminary data.</text>
</comment>
<proteinExistence type="predicted"/>
<feature type="region of interest" description="Disordered" evidence="1">
    <location>
        <begin position="57"/>
        <end position="86"/>
    </location>
</feature>
<feature type="region of interest" description="Disordered" evidence="1">
    <location>
        <begin position="17"/>
        <end position="45"/>
    </location>
</feature>
<dbReference type="Proteomes" id="UP000823388">
    <property type="component" value="Chromosome 6K"/>
</dbReference>
<keyword evidence="3" id="KW-1185">Reference proteome</keyword>
<protein>
    <submittedName>
        <fullName evidence="2">Uncharacterized protein</fullName>
    </submittedName>
</protein>
<dbReference type="EMBL" id="CM029047">
    <property type="protein sequence ID" value="KAG2584450.1"/>
    <property type="molecule type" value="Genomic_DNA"/>
</dbReference>
<evidence type="ECO:0000313" key="2">
    <source>
        <dbReference type="EMBL" id="KAG2584450.1"/>
    </source>
</evidence>
<reference evidence="2" key="1">
    <citation type="submission" date="2020-05" db="EMBL/GenBank/DDBJ databases">
        <title>WGS assembly of Panicum virgatum.</title>
        <authorList>
            <person name="Lovell J.T."/>
            <person name="Jenkins J."/>
            <person name="Shu S."/>
            <person name="Juenger T.E."/>
            <person name="Schmutz J."/>
        </authorList>
    </citation>
    <scope>NUCLEOTIDE SEQUENCE</scope>
    <source>
        <strain evidence="2">AP13</strain>
    </source>
</reference>
<dbReference type="AlphaFoldDB" id="A0A8T0RHD3"/>
<evidence type="ECO:0000256" key="1">
    <source>
        <dbReference type="SAM" id="MobiDB-lite"/>
    </source>
</evidence>
<feature type="compositionally biased region" description="Basic and acidic residues" evidence="1">
    <location>
        <begin position="72"/>
        <end position="86"/>
    </location>
</feature>
<organism evidence="2 3">
    <name type="scientific">Panicum virgatum</name>
    <name type="common">Blackwell switchgrass</name>
    <dbReference type="NCBI Taxonomy" id="38727"/>
    <lineage>
        <taxon>Eukaryota</taxon>
        <taxon>Viridiplantae</taxon>
        <taxon>Streptophyta</taxon>
        <taxon>Embryophyta</taxon>
        <taxon>Tracheophyta</taxon>
        <taxon>Spermatophyta</taxon>
        <taxon>Magnoliopsida</taxon>
        <taxon>Liliopsida</taxon>
        <taxon>Poales</taxon>
        <taxon>Poaceae</taxon>
        <taxon>PACMAD clade</taxon>
        <taxon>Panicoideae</taxon>
        <taxon>Panicodae</taxon>
        <taxon>Paniceae</taxon>
        <taxon>Panicinae</taxon>
        <taxon>Panicum</taxon>
        <taxon>Panicum sect. Hiantes</taxon>
    </lineage>
</organism>
<gene>
    <name evidence="2" type="ORF">PVAP13_6KG306500</name>
</gene>
<sequence>MFSLRLFDPFNCSFSYPLNPQTRSRRRSRANQHQSSGIASQHIRFTRPTVTPAVSLLLLRPPLSQRRRRLPKRPDQQEPDDRSEKS</sequence>
<accession>A0A8T0RHD3</accession>
<evidence type="ECO:0000313" key="3">
    <source>
        <dbReference type="Proteomes" id="UP000823388"/>
    </source>
</evidence>